<organism evidence="2 3">
    <name type="scientific">Arachis hypogaea</name>
    <name type="common">Peanut</name>
    <dbReference type="NCBI Taxonomy" id="3818"/>
    <lineage>
        <taxon>Eukaryota</taxon>
        <taxon>Viridiplantae</taxon>
        <taxon>Streptophyta</taxon>
        <taxon>Embryophyta</taxon>
        <taxon>Tracheophyta</taxon>
        <taxon>Spermatophyta</taxon>
        <taxon>Magnoliopsida</taxon>
        <taxon>eudicotyledons</taxon>
        <taxon>Gunneridae</taxon>
        <taxon>Pentapetalae</taxon>
        <taxon>rosids</taxon>
        <taxon>fabids</taxon>
        <taxon>Fabales</taxon>
        <taxon>Fabaceae</taxon>
        <taxon>Papilionoideae</taxon>
        <taxon>50 kb inversion clade</taxon>
        <taxon>dalbergioids sensu lato</taxon>
        <taxon>Dalbergieae</taxon>
        <taxon>Pterocarpus clade</taxon>
        <taxon>Arachis</taxon>
    </lineage>
</organism>
<dbReference type="AlphaFoldDB" id="A0A445DFQ4"/>
<reference evidence="2 3" key="1">
    <citation type="submission" date="2019-01" db="EMBL/GenBank/DDBJ databases">
        <title>Sequencing of cultivated peanut Arachis hypogaea provides insights into genome evolution and oil improvement.</title>
        <authorList>
            <person name="Chen X."/>
        </authorList>
    </citation>
    <scope>NUCLEOTIDE SEQUENCE [LARGE SCALE GENOMIC DNA]</scope>
    <source>
        <strain evidence="3">cv. Fuhuasheng</strain>
        <tissue evidence="2">Leaves</tissue>
    </source>
</reference>
<proteinExistence type="predicted"/>
<dbReference type="Pfam" id="PF23310">
    <property type="entry name" value="TPR_27"/>
    <property type="match status" value="1"/>
</dbReference>
<dbReference type="PANTHER" id="PTHR33784">
    <property type="entry name" value="OS05G0482100 PROTEIN"/>
    <property type="match status" value="1"/>
</dbReference>
<gene>
    <name evidence="2" type="ORF">Ahy_A04g019281</name>
</gene>
<accession>A0A445DFQ4</accession>
<dbReference type="EMBL" id="SDMP01000004">
    <property type="protein sequence ID" value="RYR61996.1"/>
    <property type="molecule type" value="Genomic_DNA"/>
</dbReference>
<name>A0A445DFQ4_ARAHY</name>
<evidence type="ECO:0000313" key="3">
    <source>
        <dbReference type="Proteomes" id="UP000289738"/>
    </source>
</evidence>
<comment type="caution">
    <text evidence="2">The sequence shown here is derived from an EMBL/GenBank/DDBJ whole genome shotgun (WGS) entry which is preliminary data.</text>
</comment>
<dbReference type="PANTHER" id="PTHR33784:SF10">
    <property type="entry name" value="F-BOX PROTEIN"/>
    <property type="match status" value="1"/>
</dbReference>
<evidence type="ECO:0000313" key="2">
    <source>
        <dbReference type="EMBL" id="RYR61996.1"/>
    </source>
</evidence>
<protein>
    <recommendedName>
        <fullName evidence="1">At2g35280-like TPR domain-containing protein</fullName>
    </recommendedName>
</protein>
<feature type="domain" description="At2g35280-like TPR" evidence="1">
    <location>
        <begin position="63"/>
        <end position="163"/>
    </location>
</feature>
<evidence type="ECO:0000259" key="1">
    <source>
        <dbReference type="Pfam" id="PF23310"/>
    </source>
</evidence>
<dbReference type="InterPro" id="IPR057136">
    <property type="entry name" value="At2g35280_TPR_dom"/>
</dbReference>
<sequence length="172" mass="19585">MEHLSTAIELPRDVWLAVAIKVAANSIEDLCRFCMTCSSARDAGEEDAVHRVVSIPPPHDMSWRWTCNPIPRRFFDRCFETSHPKLLFREALQELYIRRNDAIRWEMLQNAASSGLHLAKYALSMELLIQRDVKEAKKTTSEVFRALEASALIPACYSSCFAVLTISWPGEV</sequence>
<dbReference type="InterPro" id="IPR040338">
    <property type="entry name" value="At1g67623-like"/>
</dbReference>
<dbReference type="Proteomes" id="UP000289738">
    <property type="component" value="Chromosome A04"/>
</dbReference>
<keyword evidence="3" id="KW-1185">Reference proteome</keyword>